<comment type="similarity">
    <text evidence="1 3">Belongs to the short-chain dehydrogenases/reductases (SDR) family.</text>
</comment>
<dbReference type="SUPFAM" id="SSF51735">
    <property type="entry name" value="NAD(P)-binding Rossmann-fold domains"/>
    <property type="match status" value="1"/>
</dbReference>
<organism evidence="5 6">
    <name type="scientific">Pseudonocardia bannensis</name>
    <dbReference type="NCBI Taxonomy" id="630973"/>
    <lineage>
        <taxon>Bacteria</taxon>
        <taxon>Bacillati</taxon>
        <taxon>Actinomycetota</taxon>
        <taxon>Actinomycetes</taxon>
        <taxon>Pseudonocardiales</taxon>
        <taxon>Pseudonocardiaceae</taxon>
        <taxon>Pseudonocardia</taxon>
    </lineage>
</organism>
<dbReference type="Pfam" id="PF00106">
    <property type="entry name" value="adh_short"/>
    <property type="match status" value="1"/>
</dbReference>
<dbReference type="Gene3D" id="3.40.50.720">
    <property type="entry name" value="NAD(P)-binding Rossmann-like Domain"/>
    <property type="match status" value="1"/>
</dbReference>
<gene>
    <name evidence="5" type="ORF">HF519_13815</name>
</gene>
<dbReference type="CDD" id="cd05233">
    <property type="entry name" value="SDR_c"/>
    <property type="match status" value="1"/>
</dbReference>
<dbReference type="InterPro" id="IPR036291">
    <property type="entry name" value="NAD(P)-bd_dom_sf"/>
</dbReference>
<proteinExistence type="inferred from homology"/>
<evidence type="ECO:0000256" key="1">
    <source>
        <dbReference type="ARBA" id="ARBA00006484"/>
    </source>
</evidence>
<accession>A0A848DJB6</accession>
<dbReference type="GO" id="GO:0016020">
    <property type="term" value="C:membrane"/>
    <property type="evidence" value="ECO:0007669"/>
    <property type="project" value="TreeGrafter"/>
</dbReference>
<dbReference type="InterPro" id="IPR057326">
    <property type="entry name" value="KR_dom"/>
</dbReference>
<evidence type="ECO:0000313" key="5">
    <source>
        <dbReference type="EMBL" id="NMH92626.1"/>
    </source>
</evidence>
<comment type="caution">
    <text evidence="5">The sequence shown here is derived from an EMBL/GenBank/DDBJ whole genome shotgun (WGS) entry which is preliminary data.</text>
</comment>
<dbReference type="InterPro" id="IPR002347">
    <property type="entry name" value="SDR_fam"/>
</dbReference>
<keyword evidence="6" id="KW-1185">Reference proteome</keyword>
<keyword evidence="2" id="KW-0560">Oxidoreductase</keyword>
<dbReference type="GO" id="GO:0016491">
    <property type="term" value="F:oxidoreductase activity"/>
    <property type="evidence" value="ECO:0007669"/>
    <property type="project" value="UniProtKB-KW"/>
</dbReference>
<reference evidence="5 6" key="1">
    <citation type="submission" date="2020-04" db="EMBL/GenBank/DDBJ databases">
        <authorList>
            <person name="Klaysubun C."/>
            <person name="Duangmal K."/>
            <person name="Lipun K."/>
        </authorList>
    </citation>
    <scope>NUCLEOTIDE SEQUENCE [LARGE SCALE GENOMIC DNA]</scope>
    <source>
        <strain evidence="5 6">DSM 45300</strain>
    </source>
</reference>
<evidence type="ECO:0000259" key="4">
    <source>
        <dbReference type="SMART" id="SM00822"/>
    </source>
</evidence>
<dbReference type="PIRSF" id="PIRSF000126">
    <property type="entry name" value="11-beta-HSD1"/>
    <property type="match status" value="1"/>
</dbReference>
<dbReference type="EMBL" id="JAAXKZ010000044">
    <property type="protein sequence ID" value="NMH92626.1"/>
    <property type="molecule type" value="Genomic_DNA"/>
</dbReference>
<dbReference type="Proteomes" id="UP000586918">
    <property type="component" value="Unassembled WGS sequence"/>
</dbReference>
<feature type="domain" description="Ketoreductase" evidence="4">
    <location>
        <begin position="2"/>
        <end position="186"/>
    </location>
</feature>
<dbReference type="PRINTS" id="PR00081">
    <property type="entry name" value="GDHRDH"/>
</dbReference>
<dbReference type="SMART" id="SM00822">
    <property type="entry name" value="PKS_KR"/>
    <property type="match status" value="1"/>
</dbReference>
<name>A0A848DJB6_9PSEU</name>
<evidence type="ECO:0000256" key="3">
    <source>
        <dbReference type="RuleBase" id="RU000363"/>
    </source>
</evidence>
<dbReference type="AlphaFoldDB" id="A0A848DJB6"/>
<protein>
    <submittedName>
        <fullName evidence="5">SDR family oxidoreductase</fullName>
    </submittedName>
</protein>
<dbReference type="PANTHER" id="PTHR44196">
    <property type="entry name" value="DEHYDROGENASE/REDUCTASE SDR FAMILY MEMBER 7B"/>
    <property type="match status" value="1"/>
</dbReference>
<sequence>MPTALITGATAGIGAAFAARLAADGHDLVLVARDVERLEATAVRLRARGVTVQVLPADLADRAGRERVAARLTDPDVAPVDLLINNAGFALSTGFLEADADALARQLAVNVTSVLELTRAALPGMVDRRRGAVVNVSSVAGFLAGRGSTYSADKAWVTTFTEGVAASVAGTGVRALVLCPGFVRTEFHSRAGIDVGERTGPLWLDADRVVDECLADLARGRVLSVPSPQYKAIVGLVDVLPRALLRRLTARFDRDRT</sequence>
<dbReference type="RefSeq" id="WP_169413336.1">
    <property type="nucleotide sequence ID" value="NZ_JAAXKZ010000044.1"/>
</dbReference>
<evidence type="ECO:0000313" key="6">
    <source>
        <dbReference type="Proteomes" id="UP000586918"/>
    </source>
</evidence>
<dbReference type="PRINTS" id="PR00080">
    <property type="entry name" value="SDRFAMILY"/>
</dbReference>
<evidence type="ECO:0000256" key="2">
    <source>
        <dbReference type="ARBA" id="ARBA00023002"/>
    </source>
</evidence>
<dbReference type="PANTHER" id="PTHR44196:SF2">
    <property type="entry name" value="SHORT-CHAIN DEHYDROGENASE-RELATED"/>
    <property type="match status" value="1"/>
</dbReference>